<evidence type="ECO:0000313" key="3">
    <source>
        <dbReference type="Proteomes" id="UP001208570"/>
    </source>
</evidence>
<evidence type="ECO:0000256" key="1">
    <source>
        <dbReference type="SAM" id="SignalP"/>
    </source>
</evidence>
<proteinExistence type="predicted"/>
<dbReference type="SUPFAM" id="SSF53187">
    <property type="entry name" value="Zn-dependent exopeptidases"/>
    <property type="match status" value="1"/>
</dbReference>
<keyword evidence="3" id="KW-1185">Reference proteome</keyword>
<evidence type="ECO:0008006" key="4">
    <source>
        <dbReference type="Google" id="ProtNLM"/>
    </source>
</evidence>
<accession>A0AAD9J260</accession>
<feature type="chain" id="PRO_5042248068" description="N-formylglutamate amidohydrolase" evidence="1">
    <location>
        <begin position="19"/>
        <end position="299"/>
    </location>
</feature>
<reference evidence="2" key="1">
    <citation type="journal article" date="2023" name="Mol. Biol. Evol.">
        <title>Third-Generation Sequencing Reveals the Adaptive Role of the Epigenome in Three Deep-Sea Polychaetes.</title>
        <authorList>
            <person name="Perez M."/>
            <person name="Aroh O."/>
            <person name="Sun Y."/>
            <person name="Lan Y."/>
            <person name="Juniper S.K."/>
            <person name="Young C.R."/>
            <person name="Angers B."/>
            <person name="Qian P.Y."/>
        </authorList>
    </citation>
    <scope>NUCLEOTIDE SEQUENCE</scope>
    <source>
        <strain evidence="2">P08H-3</strain>
    </source>
</reference>
<dbReference type="Gene3D" id="3.40.630.40">
    <property type="entry name" value="Zn-dependent exopeptidases"/>
    <property type="match status" value="1"/>
</dbReference>
<gene>
    <name evidence="2" type="ORF">LSH36_690g04042</name>
</gene>
<sequence>MWPVFVLSAFFFLCGAKATLVPSPYVDFLPGSLNVILSSPHGGHLKPSSIPNRDAGCYINGDCVYSHTCGTKDPNNCDVVTSNDLYTQELTRELYTSLCNEFNACPPTVINLLHRRKHDPNREKDEGTFGVPDVEQAWDYYHGLLQEIRQNQTDQALLLDIHGHGHPTVWVELGYLVSRTRLNLGYYSAHRTSVRNLYAHTTGVSSIQELLTGAAPISFGALLEAQGYQAVPSPTNHGPGSHSYFSGGYITKHYGSRYSGIVDAIQIESPKAYRKLPERTQYVAALTETIRNYTTRHYV</sequence>
<dbReference type="AlphaFoldDB" id="A0AAD9J260"/>
<protein>
    <recommendedName>
        <fullName evidence="4">N-formylglutamate amidohydrolase</fullName>
    </recommendedName>
</protein>
<keyword evidence="1" id="KW-0732">Signal</keyword>
<evidence type="ECO:0000313" key="2">
    <source>
        <dbReference type="EMBL" id="KAK2145291.1"/>
    </source>
</evidence>
<feature type="signal peptide" evidence="1">
    <location>
        <begin position="1"/>
        <end position="18"/>
    </location>
</feature>
<dbReference type="EMBL" id="JAODUP010000690">
    <property type="protein sequence ID" value="KAK2145291.1"/>
    <property type="molecule type" value="Genomic_DNA"/>
</dbReference>
<organism evidence="2 3">
    <name type="scientific">Paralvinella palmiformis</name>
    <dbReference type="NCBI Taxonomy" id="53620"/>
    <lineage>
        <taxon>Eukaryota</taxon>
        <taxon>Metazoa</taxon>
        <taxon>Spiralia</taxon>
        <taxon>Lophotrochozoa</taxon>
        <taxon>Annelida</taxon>
        <taxon>Polychaeta</taxon>
        <taxon>Sedentaria</taxon>
        <taxon>Canalipalpata</taxon>
        <taxon>Terebellida</taxon>
        <taxon>Terebelliformia</taxon>
        <taxon>Alvinellidae</taxon>
        <taxon>Paralvinella</taxon>
    </lineage>
</organism>
<name>A0AAD9J260_9ANNE</name>
<comment type="caution">
    <text evidence="2">The sequence shown here is derived from an EMBL/GenBank/DDBJ whole genome shotgun (WGS) entry which is preliminary data.</text>
</comment>
<dbReference type="Proteomes" id="UP001208570">
    <property type="component" value="Unassembled WGS sequence"/>
</dbReference>